<evidence type="ECO:0000256" key="1">
    <source>
        <dbReference type="SAM" id="SignalP"/>
    </source>
</evidence>
<reference evidence="2 3" key="1">
    <citation type="journal article" date="2023" name="Elife">
        <title>Identification of key yeast species and microbe-microbe interactions impacting larval growth of Drosophila in the wild.</title>
        <authorList>
            <person name="Mure A."/>
            <person name="Sugiura Y."/>
            <person name="Maeda R."/>
            <person name="Honda K."/>
            <person name="Sakurai N."/>
            <person name="Takahashi Y."/>
            <person name="Watada M."/>
            <person name="Katoh T."/>
            <person name="Gotoh A."/>
            <person name="Gotoh Y."/>
            <person name="Taniguchi I."/>
            <person name="Nakamura K."/>
            <person name="Hayashi T."/>
            <person name="Katayama T."/>
            <person name="Uemura T."/>
            <person name="Hattori Y."/>
        </authorList>
    </citation>
    <scope>NUCLEOTIDE SEQUENCE [LARGE SCALE GENOMIC DNA]</scope>
    <source>
        <strain evidence="2 3">SC-9</strain>
    </source>
</reference>
<feature type="signal peptide" evidence="1">
    <location>
        <begin position="1"/>
        <end position="16"/>
    </location>
</feature>
<keyword evidence="3" id="KW-1185">Reference proteome</keyword>
<keyword evidence="1" id="KW-0732">Signal</keyword>
<protein>
    <submittedName>
        <fullName evidence="2">Uncharacterized protein</fullName>
    </submittedName>
</protein>
<evidence type="ECO:0000313" key="3">
    <source>
        <dbReference type="Proteomes" id="UP001360560"/>
    </source>
</evidence>
<name>A0AAV5QWW2_9ASCO</name>
<dbReference type="RefSeq" id="XP_064855996.1">
    <property type="nucleotide sequence ID" value="XM_064999924.1"/>
</dbReference>
<accession>A0AAV5QWW2</accession>
<dbReference type="GeneID" id="90076989"/>
<comment type="caution">
    <text evidence="2">The sequence shown here is derived from an EMBL/GenBank/DDBJ whole genome shotgun (WGS) entry which is preliminary data.</text>
</comment>
<evidence type="ECO:0000313" key="2">
    <source>
        <dbReference type="EMBL" id="GMM39001.1"/>
    </source>
</evidence>
<sequence length="417" mass="47666">MVILLFLVCYIWCVTAVEENLELLHSKIKVHYNQVITNDIEASFTNERKSMSSTRSIILSENYLSDPDQLITLGLSGLIKSSYSISVLMPPNSTQTTSYLVPSGSQLLMVFYIDNGFVTEIDDTEPFTPLCIAKYSWLQEVFAVIPYDYIETNFDVDAAEIISQLDSSAPESLHANMNLDSMPYFVMAFKTEAPSPIFNHTQMERNNSYMFKEYNDSRTYLDMIASQWTDRFGIDSFARTNYCIINETQGNCLNIDEIDGTINVSPFEIENTRKKRTVKDEKFDLQKMNIEIQKLKDIDINQMVDGDEKIMNIVEPGLENNQFAKRSRVKKALKPESQDLKELRESLLYSKETIASIFNSLKKMTTENLSESTRQNLTNFGKKVGDLLATGEFKLSIQVNNDSKGMESKTYSHELNI</sequence>
<dbReference type="AlphaFoldDB" id="A0AAV5QWW2"/>
<feature type="chain" id="PRO_5043663592" evidence="1">
    <location>
        <begin position="17"/>
        <end position="417"/>
    </location>
</feature>
<organism evidence="2 3">
    <name type="scientific">Saccharomycopsis crataegensis</name>
    <dbReference type="NCBI Taxonomy" id="43959"/>
    <lineage>
        <taxon>Eukaryota</taxon>
        <taxon>Fungi</taxon>
        <taxon>Dikarya</taxon>
        <taxon>Ascomycota</taxon>
        <taxon>Saccharomycotina</taxon>
        <taxon>Saccharomycetes</taxon>
        <taxon>Saccharomycopsidaceae</taxon>
        <taxon>Saccharomycopsis</taxon>
    </lineage>
</organism>
<proteinExistence type="predicted"/>
<gene>
    <name evidence="2" type="ORF">DASC09_063400</name>
</gene>
<dbReference type="Proteomes" id="UP001360560">
    <property type="component" value="Unassembled WGS sequence"/>
</dbReference>
<dbReference type="EMBL" id="BTFZ01000020">
    <property type="protein sequence ID" value="GMM39001.1"/>
    <property type="molecule type" value="Genomic_DNA"/>
</dbReference>